<comment type="caution">
    <text evidence="3">The sequence shown here is derived from an EMBL/GenBank/DDBJ whole genome shotgun (WGS) entry which is preliminary data.</text>
</comment>
<name>A0A7X5QQS8_9GAMM</name>
<dbReference type="Gene3D" id="1.10.30.50">
    <property type="match status" value="1"/>
</dbReference>
<dbReference type="InterPro" id="IPR013597">
    <property type="entry name" value="Mat_intron_G2"/>
</dbReference>
<comment type="similarity">
    <text evidence="1">Belongs to the bacterial reverse transcriptase family.</text>
</comment>
<dbReference type="GO" id="GO:0003676">
    <property type="term" value="F:nucleic acid binding"/>
    <property type="evidence" value="ECO:0007669"/>
    <property type="project" value="InterPro"/>
</dbReference>
<evidence type="ECO:0000313" key="4">
    <source>
        <dbReference type="Proteomes" id="UP000547931"/>
    </source>
</evidence>
<dbReference type="InterPro" id="IPR000477">
    <property type="entry name" value="RT_dom"/>
</dbReference>
<dbReference type="GO" id="GO:0004519">
    <property type="term" value="F:endonuclease activity"/>
    <property type="evidence" value="ECO:0007669"/>
    <property type="project" value="InterPro"/>
</dbReference>
<sequence length="330" mass="38389">MTFCVRGVISPVLANMVLDGLEKHLHDTFGKTGTPQGNRHKVNYVRYADDFVCTGISKELLEEKVKPLIEQFMQDRGLTLSAEKTVITHIEEGIDFLGQNIRKYNGKLLIKPARKNLKNFLDKVRGIIDGNKTVPAWELIAKLNPVIRGWVNYHKHVVSKSTFHYVDTQIWKKIWQWCKRRHRNKGLRWVKEKYFPQQGTRSWQFSAEDPKGVHRTLIQAMDTPIKRHIKIKTAANPYLPEWEKYFEKRLDYALKNTHSGKRKLITLWNRQGKRCLRCDQLITPETGWHVHHKVQKVKGGGDELSNLELLHPNCHQQLHSHEAGSCEGSL</sequence>
<dbReference type="GO" id="GO:0003964">
    <property type="term" value="F:RNA-directed DNA polymerase activity"/>
    <property type="evidence" value="ECO:0007669"/>
    <property type="project" value="UniProtKB-KW"/>
</dbReference>
<feature type="domain" description="Reverse transcriptase" evidence="2">
    <location>
        <begin position="1"/>
        <end position="101"/>
    </location>
</feature>
<dbReference type="Proteomes" id="UP000547931">
    <property type="component" value="Unassembled WGS sequence"/>
</dbReference>
<dbReference type="InterPro" id="IPR003615">
    <property type="entry name" value="HNH_nuc"/>
</dbReference>
<keyword evidence="3" id="KW-0548">Nucleotidyltransferase</keyword>
<dbReference type="EMBL" id="PUJV01000108">
    <property type="protein sequence ID" value="NHB98842.1"/>
    <property type="molecule type" value="Genomic_DNA"/>
</dbReference>
<dbReference type="AlphaFoldDB" id="A0A7X5QQS8"/>
<dbReference type="InterPro" id="IPR051083">
    <property type="entry name" value="GrpII_Intron_Splice-Mob/Def"/>
</dbReference>
<dbReference type="PANTHER" id="PTHR34047:SF8">
    <property type="entry name" value="PROTEIN YKFC"/>
    <property type="match status" value="1"/>
</dbReference>
<keyword evidence="4" id="KW-1185">Reference proteome</keyword>
<reference evidence="3 4" key="1">
    <citation type="submission" date="2018-02" db="EMBL/GenBank/DDBJ databases">
        <authorList>
            <person name="Machado R.A."/>
        </authorList>
    </citation>
    <scope>NUCLEOTIDE SEQUENCE [LARGE SCALE GENOMIC DNA]</scope>
    <source>
        <strain evidence="3 4">DSM 23271</strain>
    </source>
</reference>
<protein>
    <submittedName>
        <fullName evidence="3">Group II intron reverse transcriptase/maturase</fullName>
    </submittedName>
</protein>
<dbReference type="SMART" id="SM00507">
    <property type="entry name" value="HNHc"/>
    <property type="match status" value="1"/>
</dbReference>
<dbReference type="InterPro" id="IPR002711">
    <property type="entry name" value="HNH"/>
</dbReference>
<dbReference type="InterPro" id="IPR043502">
    <property type="entry name" value="DNA/RNA_pol_sf"/>
</dbReference>
<evidence type="ECO:0000259" key="2">
    <source>
        <dbReference type="PROSITE" id="PS50878"/>
    </source>
</evidence>
<dbReference type="CDD" id="cd00085">
    <property type="entry name" value="HNHc"/>
    <property type="match status" value="1"/>
</dbReference>
<keyword evidence="3" id="KW-0695">RNA-directed DNA polymerase</keyword>
<dbReference type="GO" id="GO:0008270">
    <property type="term" value="F:zinc ion binding"/>
    <property type="evidence" value="ECO:0007669"/>
    <property type="project" value="InterPro"/>
</dbReference>
<accession>A0A7X5QQS8</accession>
<dbReference type="PANTHER" id="PTHR34047">
    <property type="entry name" value="NUCLEAR INTRON MATURASE 1, MITOCHONDRIAL-RELATED"/>
    <property type="match status" value="1"/>
</dbReference>
<organism evidence="3 4">
    <name type="scientific">Photorhabdus stackebrandtii</name>
    <dbReference type="NCBI Taxonomy" id="1123042"/>
    <lineage>
        <taxon>Bacteria</taxon>
        <taxon>Pseudomonadati</taxon>
        <taxon>Pseudomonadota</taxon>
        <taxon>Gammaproteobacteria</taxon>
        <taxon>Enterobacterales</taxon>
        <taxon>Morganellaceae</taxon>
        <taxon>Photorhabdus</taxon>
    </lineage>
</organism>
<keyword evidence="3" id="KW-0808">Transferase</keyword>
<dbReference type="CDD" id="cd01651">
    <property type="entry name" value="RT_G2_intron"/>
    <property type="match status" value="1"/>
</dbReference>
<gene>
    <name evidence="3" type="ORF">C5470_22075</name>
</gene>
<dbReference type="Pfam" id="PF00078">
    <property type="entry name" value="RVT_1"/>
    <property type="match status" value="1"/>
</dbReference>
<dbReference type="Pfam" id="PF08388">
    <property type="entry name" value="GIIM"/>
    <property type="match status" value="1"/>
</dbReference>
<dbReference type="SUPFAM" id="SSF56672">
    <property type="entry name" value="DNA/RNA polymerases"/>
    <property type="match status" value="1"/>
</dbReference>
<proteinExistence type="inferred from homology"/>
<evidence type="ECO:0000313" key="3">
    <source>
        <dbReference type="EMBL" id="NHB98842.1"/>
    </source>
</evidence>
<evidence type="ECO:0000256" key="1">
    <source>
        <dbReference type="ARBA" id="ARBA00034120"/>
    </source>
</evidence>
<dbReference type="PROSITE" id="PS50878">
    <property type="entry name" value="RT_POL"/>
    <property type="match status" value="1"/>
</dbReference>
<dbReference type="Pfam" id="PF01844">
    <property type="entry name" value="HNH"/>
    <property type="match status" value="1"/>
</dbReference>